<dbReference type="PANTHER" id="PTHR21529">
    <property type="entry name" value="MAMMARY TURMOR VIRUS RECEPTOR HOMOLOG 1, 2 MTVR1, 2"/>
    <property type="match status" value="1"/>
</dbReference>
<organism evidence="1 2">
    <name type="scientific">Choiromyces venosus 120613-1</name>
    <dbReference type="NCBI Taxonomy" id="1336337"/>
    <lineage>
        <taxon>Eukaryota</taxon>
        <taxon>Fungi</taxon>
        <taxon>Dikarya</taxon>
        <taxon>Ascomycota</taxon>
        <taxon>Pezizomycotina</taxon>
        <taxon>Pezizomycetes</taxon>
        <taxon>Pezizales</taxon>
        <taxon>Tuberaceae</taxon>
        <taxon>Choiromyces</taxon>
    </lineage>
</organism>
<evidence type="ECO:0008006" key="3">
    <source>
        <dbReference type="Google" id="ProtNLM"/>
    </source>
</evidence>
<evidence type="ECO:0000313" key="2">
    <source>
        <dbReference type="Proteomes" id="UP000276215"/>
    </source>
</evidence>
<accession>A0A3N4JTK6</accession>
<gene>
    <name evidence="1" type="ORF">L873DRAFT_1764019</name>
</gene>
<sequence length="510" mass="57809">MLEILREQDIGVSEMRKRFSRGNTISASESRELGYQMLDVQDYDEALRRFEAAGDLQGIALATAYITEKTALTNRARGSFKEANLHFIDASESFQKAGRIMKAVQCRKEGGDQKGAVRILANNGAYEDAAWLAAENGLFSETSKIYTKLNKHDVALAAYALGKDFKRMFSYLKKFESTIEPGCWKQYVRLSYVERFGDSDETPDEFEKEVLSRIGSLKEQEMILSSYNLANKLFDLRNANKKYMEAYEGGISSGLLEKSIQLLSDQALLKTPSSEQGARLYVACKYLQAEHIATNSWPKPGEDWQIHKVLQAAVGRESAQIDSFVKTWEDINQALKSFVESGTGVEIGKFEDVQIAGYVDILVTRSVRVHLDTKFRLPLGHIERALEDLRTISSHGTIPSSAKLYCGIYEIPDRPDKHIILERSPFHVNSNKRLPLMLVNIENKMRRRILRHILSDIVPPLVSLDEGLREIWSKKAYNLAETHRQKVEVGYVGYCIAFYLLTDNSQRTSC</sequence>
<dbReference type="PANTHER" id="PTHR21529:SF4">
    <property type="entry name" value="TPR AND ANKYRIN REPEAT-CONTAINING PROTEIN 1"/>
    <property type="match status" value="1"/>
</dbReference>
<dbReference type="Proteomes" id="UP000276215">
    <property type="component" value="Unassembled WGS sequence"/>
</dbReference>
<dbReference type="STRING" id="1336337.A0A3N4JTK6"/>
<reference evidence="1 2" key="1">
    <citation type="journal article" date="2018" name="Nat. Ecol. Evol.">
        <title>Pezizomycetes genomes reveal the molecular basis of ectomycorrhizal truffle lifestyle.</title>
        <authorList>
            <person name="Murat C."/>
            <person name="Payen T."/>
            <person name="Noel B."/>
            <person name="Kuo A."/>
            <person name="Morin E."/>
            <person name="Chen J."/>
            <person name="Kohler A."/>
            <person name="Krizsan K."/>
            <person name="Balestrini R."/>
            <person name="Da Silva C."/>
            <person name="Montanini B."/>
            <person name="Hainaut M."/>
            <person name="Levati E."/>
            <person name="Barry K.W."/>
            <person name="Belfiori B."/>
            <person name="Cichocki N."/>
            <person name="Clum A."/>
            <person name="Dockter R.B."/>
            <person name="Fauchery L."/>
            <person name="Guy J."/>
            <person name="Iotti M."/>
            <person name="Le Tacon F."/>
            <person name="Lindquist E.A."/>
            <person name="Lipzen A."/>
            <person name="Malagnac F."/>
            <person name="Mello A."/>
            <person name="Molinier V."/>
            <person name="Miyauchi S."/>
            <person name="Poulain J."/>
            <person name="Riccioni C."/>
            <person name="Rubini A."/>
            <person name="Sitrit Y."/>
            <person name="Splivallo R."/>
            <person name="Traeger S."/>
            <person name="Wang M."/>
            <person name="Zifcakova L."/>
            <person name="Wipf D."/>
            <person name="Zambonelli A."/>
            <person name="Paolocci F."/>
            <person name="Nowrousian M."/>
            <person name="Ottonello S."/>
            <person name="Baldrian P."/>
            <person name="Spatafora J.W."/>
            <person name="Henrissat B."/>
            <person name="Nagy L.G."/>
            <person name="Aury J.M."/>
            <person name="Wincker P."/>
            <person name="Grigoriev I.V."/>
            <person name="Bonfante P."/>
            <person name="Martin F.M."/>
        </authorList>
    </citation>
    <scope>NUCLEOTIDE SEQUENCE [LARGE SCALE GENOMIC DNA]</scope>
    <source>
        <strain evidence="1 2">120613-1</strain>
    </source>
</reference>
<dbReference type="EMBL" id="ML120372">
    <property type="protein sequence ID" value="RPB01660.1"/>
    <property type="molecule type" value="Genomic_DNA"/>
</dbReference>
<dbReference type="AlphaFoldDB" id="A0A3N4JTK6"/>
<protein>
    <recommendedName>
        <fullName evidence="3">TPR-like protein</fullName>
    </recommendedName>
</protein>
<dbReference type="InterPro" id="IPR039904">
    <property type="entry name" value="TRANK1"/>
</dbReference>
<evidence type="ECO:0000313" key="1">
    <source>
        <dbReference type="EMBL" id="RPB01660.1"/>
    </source>
</evidence>
<keyword evidence="2" id="KW-1185">Reference proteome</keyword>
<dbReference type="OrthoDB" id="5456761at2759"/>
<proteinExistence type="predicted"/>
<name>A0A3N4JTK6_9PEZI</name>